<feature type="compositionally biased region" description="Basic and acidic residues" evidence="8">
    <location>
        <begin position="368"/>
        <end position="392"/>
    </location>
</feature>
<keyword evidence="4 7" id="KW-0547">Nucleotide-binding</keyword>
<dbReference type="GO" id="GO:0043065">
    <property type="term" value="P:positive regulation of apoptotic process"/>
    <property type="evidence" value="ECO:0007669"/>
    <property type="project" value="TreeGrafter"/>
</dbReference>
<name>A0AAV6G7M4_9TELE</name>
<dbReference type="PROSITE" id="PS00108">
    <property type="entry name" value="PROTEIN_KINASE_ST"/>
    <property type="match status" value="1"/>
</dbReference>
<proteinExistence type="inferred from homology"/>
<evidence type="ECO:0000313" key="10">
    <source>
        <dbReference type="EMBL" id="KAG5270579.1"/>
    </source>
</evidence>
<dbReference type="InterPro" id="IPR000719">
    <property type="entry name" value="Prot_kinase_dom"/>
</dbReference>
<feature type="region of interest" description="Disordered" evidence="8">
    <location>
        <begin position="175"/>
        <end position="273"/>
    </location>
</feature>
<dbReference type="GO" id="GO:0035556">
    <property type="term" value="P:intracellular signal transduction"/>
    <property type="evidence" value="ECO:0007669"/>
    <property type="project" value="TreeGrafter"/>
</dbReference>
<evidence type="ECO:0000256" key="5">
    <source>
        <dbReference type="ARBA" id="ARBA00022777"/>
    </source>
</evidence>
<dbReference type="Pfam" id="PF00069">
    <property type="entry name" value="Pkinase"/>
    <property type="match status" value="1"/>
</dbReference>
<dbReference type="SUPFAM" id="SSF56112">
    <property type="entry name" value="Protein kinase-like (PK-like)"/>
    <property type="match status" value="1"/>
</dbReference>
<evidence type="ECO:0000256" key="1">
    <source>
        <dbReference type="ARBA" id="ARBA00006692"/>
    </source>
</evidence>
<dbReference type="GO" id="GO:0004674">
    <property type="term" value="F:protein serine/threonine kinase activity"/>
    <property type="evidence" value="ECO:0007669"/>
    <property type="project" value="UniProtKB-KW"/>
</dbReference>
<keyword evidence="5" id="KW-0418">Kinase</keyword>
<gene>
    <name evidence="10" type="ORF">AALO_G00194260</name>
</gene>
<feature type="compositionally biased region" description="Polar residues" evidence="8">
    <location>
        <begin position="395"/>
        <end position="426"/>
    </location>
</feature>
<keyword evidence="3" id="KW-0808">Transferase</keyword>
<dbReference type="InterPro" id="IPR017441">
    <property type="entry name" value="Protein_kinase_ATP_BS"/>
</dbReference>
<feature type="region of interest" description="Disordered" evidence="8">
    <location>
        <begin position="338"/>
        <end position="450"/>
    </location>
</feature>
<dbReference type="PROSITE" id="PS00107">
    <property type="entry name" value="PROTEIN_KINASE_ATP"/>
    <property type="match status" value="1"/>
</dbReference>
<evidence type="ECO:0000256" key="8">
    <source>
        <dbReference type="SAM" id="MobiDB-lite"/>
    </source>
</evidence>
<feature type="domain" description="Protein kinase" evidence="9">
    <location>
        <begin position="490"/>
        <end position="745"/>
    </location>
</feature>
<protein>
    <recommendedName>
        <fullName evidence="9">Protein kinase domain-containing protein</fullName>
    </recommendedName>
</protein>
<dbReference type="InterPro" id="IPR011009">
    <property type="entry name" value="Kinase-like_dom_sf"/>
</dbReference>
<feature type="compositionally biased region" description="Polar residues" evidence="8">
    <location>
        <begin position="209"/>
        <end position="223"/>
    </location>
</feature>
<evidence type="ECO:0000256" key="7">
    <source>
        <dbReference type="PROSITE-ProRule" id="PRU10141"/>
    </source>
</evidence>
<dbReference type="FunFam" id="1.10.510.10:FF:000135">
    <property type="entry name" value="Putative myosin light chain kinase 3"/>
    <property type="match status" value="1"/>
</dbReference>
<sequence length="800" mass="88142">MSKPATLATCIAKMYEGGKLDNGGTPAGPAKKPNSNLLTSLGGVDVKLTVLEGKMEQLARGQAEVLRRLDVVCDGMGTLERDLAQLKKSSGQPAAPAEGTLLAEVRALCGETVALLKGVKEEGRCQRVKMEGIASSVSAVDKVLAYVGEVFRSSKIVEFIVKGIVPWGRQEPPDRAVVEKNKSEDGSAKHKPEVCDQGTQVEEEDSVPDQLQQSEKSPAQSPESEVASAEVKGQNAESEGVTPPPSEAEDSSKGQRRQKEVTLKSREPTRVQTFAPEVQEEVATAEVPKDAAVELIKKEKVDTALTTVAPQELSAPEEERAKEQTEIAVDRNDIIATVVPPQPSHEEKPQKFDEVELTTQSKQQEATSQEKPKPLPEDSRAKTDKPSTKVKEAGSTPTVPKSDLVQVQTETADTVQDKPTSATVSETVEDSTKATPPPTPGTRKNSLFKGLGKDSESQLVVIDDCPPQPAPFEHRIVSAKQVPMGSYYSVKPNEILGGGRFGQVHRCAELSSGLTLAAKIIKVRGMKERDEVKNEIGVMNQLNHVNLIQLYDAFESRSNLTLIMEYVDGGELFNRIVDDNYLLTELDAIVFTRQICEGVQYLHQQYILHLDLKPENILCVSNTGNQIKIIDFGLARKYRPREKLKVNFGTPEFLAPEVVNYDFVSFPTDMWSVGVITYMLLSGLSPFMGDNDTETMNNILHANWDFDAEAFENVSEEAKDFVSKLLIPAKCGRLSASGCMKHPWLNNLEEKAKKQCVRLKSQLHLQRYLAAHRQWKKHFYVVAAANRLKKFYQDRTTNPA</sequence>
<evidence type="ECO:0000256" key="4">
    <source>
        <dbReference type="ARBA" id="ARBA00022741"/>
    </source>
</evidence>
<dbReference type="FunFam" id="3.30.200.20:FF:000196">
    <property type="entry name" value="Myosin light chain kinase family, member 4"/>
    <property type="match status" value="1"/>
</dbReference>
<dbReference type="PANTHER" id="PTHR24342:SF20">
    <property type="entry name" value="MYOSIN LIGHT CHAIN KINASE, SMOOTH MUSCLE"/>
    <property type="match status" value="1"/>
</dbReference>
<comment type="similarity">
    <text evidence="1">Belongs to the protein kinase superfamily. CAMK Ser/Thr protein kinase family.</text>
</comment>
<evidence type="ECO:0000259" key="9">
    <source>
        <dbReference type="PROSITE" id="PS50011"/>
    </source>
</evidence>
<keyword evidence="2" id="KW-0723">Serine/threonine-protein kinase</keyword>
<dbReference type="GO" id="GO:0005524">
    <property type="term" value="F:ATP binding"/>
    <property type="evidence" value="ECO:0007669"/>
    <property type="project" value="UniProtKB-UniRule"/>
</dbReference>
<feature type="compositionally biased region" description="Basic and acidic residues" evidence="8">
    <location>
        <begin position="175"/>
        <end position="194"/>
    </location>
</feature>
<dbReference type="GO" id="GO:0005634">
    <property type="term" value="C:nucleus"/>
    <property type="evidence" value="ECO:0007669"/>
    <property type="project" value="TreeGrafter"/>
</dbReference>
<evidence type="ECO:0000256" key="2">
    <source>
        <dbReference type="ARBA" id="ARBA00022527"/>
    </source>
</evidence>
<keyword evidence="6 7" id="KW-0067">ATP-binding</keyword>
<reference evidence="10" key="1">
    <citation type="submission" date="2020-10" db="EMBL/GenBank/DDBJ databases">
        <title>Chromosome-scale genome assembly of the Allis shad, Alosa alosa.</title>
        <authorList>
            <person name="Margot Z."/>
            <person name="Christophe K."/>
            <person name="Cabau C."/>
            <person name="Louis A."/>
            <person name="Berthelot C."/>
            <person name="Parey E."/>
            <person name="Roest Crollius H."/>
            <person name="Montfort J."/>
            <person name="Robinson-Rechavi M."/>
            <person name="Bucao C."/>
            <person name="Bouchez O."/>
            <person name="Gislard M."/>
            <person name="Lluch J."/>
            <person name="Milhes M."/>
            <person name="Lampietro C."/>
            <person name="Lopez Roques C."/>
            <person name="Donnadieu C."/>
            <person name="Braasch I."/>
            <person name="Desvignes T."/>
            <person name="Postlethwait J."/>
            <person name="Bobe J."/>
            <person name="Guiguen Y."/>
        </authorList>
    </citation>
    <scope>NUCLEOTIDE SEQUENCE</scope>
    <source>
        <strain evidence="10">M-15738</strain>
        <tissue evidence="10">Blood</tissue>
    </source>
</reference>
<dbReference type="Proteomes" id="UP000823561">
    <property type="component" value="Chromosome 14"/>
</dbReference>
<organism evidence="10 11">
    <name type="scientific">Alosa alosa</name>
    <name type="common">allis shad</name>
    <dbReference type="NCBI Taxonomy" id="278164"/>
    <lineage>
        <taxon>Eukaryota</taxon>
        <taxon>Metazoa</taxon>
        <taxon>Chordata</taxon>
        <taxon>Craniata</taxon>
        <taxon>Vertebrata</taxon>
        <taxon>Euteleostomi</taxon>
        <taxon>Actinopterygii</taxon>
        <taxon>Neopterygii</taxon>
        <taxon>Teleostei</taxon>
        <taxon>Clupei</taxon>
        <taxon>Clupeiformes</taxon>
        <taxon>Clupeoidei</taxon>
        <taxon>Clupeidae</taxon>
        <taxon>Alosa</taxon>
    </lineage>
</organism>
<dbReference type="AlphaFoldDB" id="A0AAV6G7M4"/>
<dbReference type="PANTHER" id="PTHR24342">
    <property type="entry name" value="SERINE/THREONINE-PROTEIN KINASE 17"/>
    <property type="match status" value="1"/>
</dbReference>
<dbReference type="Gene3D" id="3.30.200.20">
    <property type="entry name" value="Phosphorylase Kinase, domain 1"/>
    <property type="match status" value="1"/>
</dbReference>
<dbReference type="Gene3D" id="1.10.510.10">
    <property type="entry name" value="Transferase(Phosphotransferase) domain 1"/>
    <property type="match status" value="1"/>
</dbReference>
<keyword evidence="11" id="KW-1185">Reference proteome</keyword>
<feature type="binding site" evidence="7">
    <location>
        <position position="519"/>
    </location>
    <ligand>
        <name>ATP</name>
        <dbReference type="ChEBI" id="CHEBI:30616"/>
    </ligand>
</feature>
<dbReference type="PROSITE" id="PS50011">
    <property type="entry name" value="PROTEIN_KINASE_DOM"/>
    <property type="match status" value="1"/>
</dbReference>
<evidence type="ECO:0000256" key="3">
    <source>
        <dbReference type="ARBA" id="ARBA00022679"/>
    </source>
</evidence>
<comment type="caution">
    <text evidence="10">The sequence shown here is derived from an EMBL/GenBank/DDBJ whole genome shotgun (WGS) entry which is preliminary data.</text>
</comment>
<evidence type="ECO:0000313" key="11">
    <source>
        <dbReference type="Proteomes" id="UP000823561"/>
    </source>
</evidence>
<dbReference type="EMBL" id="JADWDJ010000014">
    <property type="protein sequence ID" value="KAG5270579.1"/>
    <property type="molecule type" value="Genomic_DNA"/>
</dbReference>
<accession>A0AAV6G7M4</accession>
<feature type="compositionally biased region" description="Basic and acidic residues" evidence="8">
    <location>
        <begin position="250"/>
        <end position="269"/>
    </location>
</feature>
<dbReference type="SMART" id="SM00220">
    <property type="entry name" value="S_TKc"/>
    <property type="match status" value="1"/>
</dbReference>
<feature type="compositionally biased region" description="Polar residues" evidence="8">
    <location>
        <begin position="357"/>
        <end position="367"/>
    </location>
</feature>
<evidence type="ECO:0000256" key="6">
    <source>
        <dbReference type="ARBA" id="ARBA00022840"/>
    </source>
</evidence>
<dbReference type="InterPro" id="IPR008271">
    <property type="entry name" value="Ser/Thr_kinase_AS"/>
</dbReference>
<feature type="compositionally biased region" description="Basic and acidic residues" evidence="8">
    <location>
        <begin position="344"/>
        <end position="354"/>
    </location>
</feature>